<protein>
    <recommendedName>
        <fullName evidence="6">Vacuolar protein sorting-associated protein 26</fullName>
    </recommendedName>
</protein>
<dbReference type="EMBL" id="JAENGY010000175">
    <property type="protein sequence ID" value="KAG6970667.1"/>
    <property type="molecule type" value="Genomic_DNA"/>
</dbReference>
<evidence type="ECO:0000256" key="2">
    <source>
        <dbReference type="ARBA" id="ARBA00022448"/>
    </source>
</evidence>
<dbReference type="GO" id="GO:0030904">
    <property type="term" value="C:retromer complex"/>
    <property type="evidence" value="ECO:0007669"/>
    <property type="project" value="UniProtKB-ARBA"/>
</dbReference>
<keyword evidence="3" id="KW-0653">Protein transport</keyword>
<evidence type="ECO:0000256" key="1">
    <source>
        <dbReference type="ARBA" id="ARBA00009100"/>
    </source>
</evidence>
<accession>A0A8J5J8Y8</accession>
<evidence type="ECO:0000313" key="5">
    <source>
        <dbReference type="Proteomes" id="UP000709295"/>
    </source>
</evidence>
<dbReference type="PANTHER" id="PTHR12233">
    <property type="entry name" value="VACUOLAR PROTEIN SORTING 26 RELATED"/>
    <property type="match status" value="1"/>
</dbReference>
<proteinExistence type="inferred from homology"/>
<reference evidence="4" key="1">
    <citation type="submission" date="2021-01" db="EMBL/GenBank/DDBJ databases">
        <title>Phytophthora aleatoria, a newly-described species from Pinus radiata is distinct from Phytophthora cactorum isolates based on comparative genomics.</title>
        <authorList>
            <person name="Mcdougal R."/>
            <person name="Panda P."/>
            <person name="Williams N."/>
            <person name="Studholme D.J."/>
        </authorList>
    </citation>
    <scope>NUCLEOTIDE SEQUENCE</scope>
    <source>
        <strain evidence="4">NZFS 4037</strain>
    </source>
</reference>
<dbReference type="Pfam" id="PF03643">
    <property type="entry name" value="Vps26"/>
    <property type="match status" value="1"/>
</dbReference>
<comment type="similarity">
    <text evidence="1">Belongs to the VPS26 family.</text>
</comment>
<dbReference type="InterPro" id="IPR028934">
    <property type="entry name" value="Vps26-related"/>
</dbReference>
<gene>
    <name evidence="4" type="ORF">JG688_00004774</name>
</gene>
<dbReference type="FunFam" id="2.60.40.640:FF:000015">
    <property type="entry name" value="Vacuolar protein sorting-associated protein 26"/>
    <property type="match status" value="1"/>
</dbReference>
<dbReference type="Proteomes" id="UP000709295">
    <property type="component" value="Unassembled WGS sequence"/>
</dbReference>
<keyword evidence="5" id="KW-1185">Reference proteome</keyword>
<dbReference type="GO" id="GO:0006886">
    <property type="term" value="P:intracellular protein transport"/>
    <property type="evidence" value="ECO:0007669"/>
    <property type="project" value="InterPro"/>
</dbReference>
<keyword evidence="2" id="KW-0813">Transport</keyword>
<organism evidence="4 5">
    <name type="scientific">Phytophthora aleatoria</name>
    <dbReference type="NCBI Taxonomy" id="2496075"/>
    <lineage>
        <taxon>Eukaryota</taxon>
        <taxon>Sar</taxon>
        <taxon>Stramenopiles</taxon>
        <taxon>Oomycota</taxon>
        <taxon>Peronosporomycetes</taxon>
        <taxon>Peronosporales</taxon>
        <taxon>Peronosporaceae</taxon>
        <taxon>Phytophthora</taxon>
    </lineage>
</organism>
<dbReference type="AlphaFoldDB" id="A0A8J5J8Y8"/>
<sequence length="357" mass="40636">MKILASYVSSKGDLASLDKSCVEEMPGFNMTLLADYQGYFGGVMIQQFQPLDRNLFGFGVPSVDLSFTLEGDEQRVKLKVPPFDDAKSGKPKELPLYRDDEDILGILTVKVDVGKRLKHTGLKLELLGLVEVPVDRNGGYEFTSSVRELQPSGEIIGGEHTFAFEFAKVDKPHESYYGKSVKLRYVLRATLARGNYASNLVQEQDLWVQRVAPPPPVDRSIKMEVGIEDCLHIEFEYDKSRYHLKEVVIGKIFFLLVRIKIKHMELAILRREGVGSGTQRHSESETVTKFEIMDGAPVKGESVPVRLYLAPYALTPTYRNVQSRFSVKYFLNLVLVDEEDRRYFKQQEVTLWRKNIG</sequence>
<evidence type="ECO:0000256" key="3">
    <source>
        <dbReference type="ARBA" id="ARBA00022927"/>
    </source>
</evidence>
<name>A0A8J5J8Y8_9STRA</name>
<evidence type="ECO:0008006" key="6">
    <source>
        <dbReference type="Google" id="ProtNLM"/>
    </source>
</evidence>
<comment type="caution">
    <text evidence="4">The sequence shown here is derived from an EMBL/GenBank/DDBJ whole genome shotgun (WGS) entry which is preliminary data.</text>
</comment>
<evidence type="ECO:0000313" key="4">
    <source>
        <dbReference type="EMBL" id="KAG6970667.1"/>
    </source>
</evidence>